<reference evidence="1 2" key="1">
    <citation type="submission" date="2012-05" db="EMBL/GenBank/DDBJ databases">
        <authorList>
            <person name="Harkins D.M."/>
            <person name="Madupu R."/>
            <person name="Durkin A.S."/>
            <person name="Torralba M."/>
            <person name="Methe B."/>
            <person name="Sutton G.G."/>
            <person name="Nelson K.E."/>
        </authorList>
    </citation>
    <scope>NUCLEOTIDE SEQUENCE [LARGE SCALE GENOMIC DNA]</scope>
    <source>
        <strain evidence="1 2">F0490</strain>
    </source>
</reference>
<sequence length="94" mass="10689">MSFTRDMKKIDKTYARPKARAHMLENAIRAQLARVDHATALMEGKIIEDRATEVSIAVLHRDLRDLNEAVDRLEAVLQKVRPATWEGGASPYYP</sequence>
<protein>
    <submittedName>
        <fullName evidence="1">Uncharacterized protein</fullName>
    </submittedName>
</protein>
<accession>J0MUV0</accession>
<dbReference type="PATRIC" id="fig|1125717.3.peg.1906"/>
<dbReference type="RefSeq" id="WP_005872677.1">
    <property type="nucleotide sequence ID" value="NZ_AKFS01000299.1"/>
</dbReference>
<name>J0MUV0_9ACTO</name>
<evidence type="ECO:0000313" key="2">
    <source>
        <dbReference type="Proteomes" id="UP000004578"/>
    </source>
</evidence>
<proteinExistence type="predicted"/>
<gene>
    <name evidence="1" type="ORF">HMPREF1317_0308</name>
</gene>
<organism evidence="1 2">
    <name type="scientific">Schaalia georgiae F0490</name>
    <dbReference type="NCBI Taxonomy" id="1125717"/>
    <lineage>
        <taxon>Bacteria</taxon>
        <taxon>Bacillati</taxon>
        <taxon>Actinomycetota</taxon>
        <taxon>Actinomycetes</taxon>
        <taxon>Actinomycetales</taxon>
        <taxon>Actinomycetaceae</taxon>
        <taxon>Schaalia</taxon>
    </lineage>
</organism>
<dbReference type="Proteomes" id="UP000004578">
    <property type="component" value="Unassembled WGS sequence"/>
</dbReference>
<dbReference type="AlphaFoldDB" id="J0MUV0"/>
<evidence type="ECO:0000313" key="1">
    <source>
        <dbReference type="EMBL" id="EJF35852.1"/>
    </source>
</evidence>
<keyword evidence="2" id="KW-1185">Reference proteome</keyword>
<dbReference type="EMBL" id="AKFS01000299">
    <property type="protein sequence ID" value="EJF35852.1"/>
    <property type="molecule type" value="Genomic_DNA"/>
</dbReference>
<comment type="caution">
    <text evidence="1">The sequence shown here is derived from an EMBL/GenBank/DDBJ whole genome shotgun (WGS) entry which is preliminary data.</text>
</comment>